<gene>
    <name evidence="9" type="primary">ppc</name>
    <name evidence="12" type="ORF">FPZ11_07160</name>
</gene>
<evidence type="ECO:0000256" key="1">
    <source>
        <dbReference type="ARBA" id="ARBA00003670"/>
    </source>
</evidence>
<dbReference type="HAMAP" id="MF_00595">
    <property type="entry name" value="PEPcase_type1"/>
    <property type="match status" value="1"/>
</dbReference>
<evidence type="ECO:0000256" key="3">
    <source>
        <dbReference type="ARBA" id="ARBA00012305"/>
    </source>
</evidence>
<reference evidence="12 13" key="1">
    <citation type="submission" date="2019-07" db="EMBL/GenBank/DDBJ databases">
        <title>Full genome sequence of Humibacter sp. WJ7-1.</title>
        <authorList>
            <person name="Im W.-T."/>
        </authorList>
    </citation>
    <scope>NUCLEOTIDE SEQUENCE [LARGE SCALE GENOMIC DNA]</scope>
    <source>
        <strain evidence="12 13">WJ7-1</strain>
    </source>
</reference>
<dbReference type="RefSeq" id="WP_146319591.1">
    <property type="nucleotide sequence ID" value="NZ_CP042305.1"/>
</dbReference>
<dbReference type="InterPro" id="IPR022805">
    <property type="entry name" value="PEP_COase_bac/pln-type"/>
</dbReference>
<dbReference type="PANTHER" id="PTHR30523:SF6">
    <property type="entry name" value="PHOSPHOENOLPYRUVATE CARBOXYLASE"/>
    <property type="match status" value="1"/>
</dbReference>
<dbReference type="InterPro" id="IPR015813">
    <property type="entry name" value="Pyrv/PenolPyrv_kinase-like_dom"/>
</dbReference>
<organism evidence="12 13">
    <name type="scientific">Humibacter ginsenosidimutans</name>
    <dbReference type="NCBI Taxonomy" id="2599293"/>
    <lineage>
        <taxon>Bacteria</taxon>
        <taxon>Bacillati</taxon>
        <taxon>Actinomycetota</taxon>
        <taxon>Actinomycetes</taxon>
        <taxon>Micrococcales</taxon>
        <taxon>Microbacteriaceae</taxon>
        <taxon>Humibacter</taxon>
    </lineage>
</organism>
<comment type="function">
    <text evidence="1 9">Forms oxaloacetate, a four-carbon dicarboxylic acid source for the tricarboxylic acid cycle.</text>
</comment>
<feature type="compositionally biased region" description="Basic and acidic residues" evidence="11">
    <location>
        <begin position="10"/>
        <end position="23"/>
    </location>
</feature>
<comment type="catalytic activity">
    <reaction evidence="8 9">
        <text>oxaloacetate + phosphate = phosphoenolpyruvate + hydrogencarbonate</text>
        <dbReference type="Rhea" id="RHEA:28370"/>
        <dbReference type="ChEBI" id="CHEBI:16452"/>
        <dbReference type="ChEBI" id="CHEBI:17544"/>
        <dbReference type="ChEBI" id="CHEBI:43474"/>
        <dbReference type="ChEBI" id="CHEBI:58702"/>
        <dbReference type="EC" id="4.1.1.31"/>
    </reaction>
</comment>
<evidence type="ECO:0000256" key="7">
    <source>
        <dbReference type="ARBA" id="ARBA00023300"/>
    </source>
</evidence>
<evidence type="ECO:0000256" key="6">
    <source>
        <dbReference type="ARBA" id="ARBA00023239"/>
    </source>
</evidence>
<dbReference type="Proteomes" id="UP000320216">
    <property type="component" value="Chromosome"/>
</dbReference>
<dbReference type="EMBL" id="CP042305">
    <property type="protein sequence ID" value="QDZ14564.1"/>
    <property type="molecule type" value="Genomic_DNA"/>
</dbReference>
<dbReference type="PANTHER" id="PTHR30523">
    <property type="entry name" value="PHOSPHOENOLPYRUVATE CARBOXYLASE"/>
    <property type="match status" value="1"/>
</dbReference>
<keyword evidence="6 9" id="KW-0456">Lyase</keyword>
<dbReference type="InterPro" id="IPR021135">
    <property type="entry name" value="PEP_COase"/>
</dbReference>
<sequence length="902" mass="99792">MTNGAPSNHSPDDASETRELRSGDVPEALRSDVRFLGGLLGRVLAESGGQELLDDVERLRALTIDAYERSGQASIEDAEALIEGFTLDRAEQVARAFTVYFHLVNLAEERHRVRVLLARDPWTADGHRPAESFASAFAALSEEVGEDEARHRVSELEFRPVLTAHPTEARRRAIAYAIRRISDLVAEHDDPRLGALARSENERQLLAEIDTLWRTAPLRSNRPTPLDEVRTAMNIFDQTLFQAIPQAYRLIDERLAGADDTPREPAARPFVRFGSWIGADRDGNPFVTAKITRKAAAIAAEHVLLGLERATDRIGRTLTLDAGDTPPSQELLELWRRQRSLAEELATDIATRSPDEPHRRVLLMIAERISATRRRDADLAYESPEALLAELRIVQNSLVAAGDKRNAYGEVQHLIWQVETFGFHLAELEVRQHSKVHRLTLEAIAAGARGDDDLDEMSTEVLEVFRVIAQLQKRYGVNTARRYIISFTQSVDDIANVYRLAGHALGSPEAAPVLDVIPLFETFADLDASTDILDGMIRLPEVAARLEQTGRRLEVMLGYSDSSKDVGPVSATLALYQAQARIAQWAERNDIVLTLFHGRGGALGRGGGPANEVMLAQPPGSVDGRFKLTEQGEVIFAQYGDPVIAVRHLEQIAAATLMASAPSIGERNARAAEEFAGLAARLDEVSRARFFELVKADGFAPWFGRVTPQEEIGLLALGSRPARRGLSVESLEDLRAIPWVFAWTQARVNLTGWFGLGSALAEIGDVELLRDAYDRWPLFRTMIENVEQSLAKTDERLARRYLALGDRDDLAELVLSEMALTREWAMKTSGASELLAGRPVLRRAVRLRSPYVDALSLLQLRALRALRSDADADNIDTTQQDELRRLLLLSVNGVAAGLQNTG</sequence>
<dbReference type="PRINTS" id="PR00150">
    <property type="entry name" value="PEPCARBXLASE"/>
</dbReference>
<dbReference type="SUPFAM" id="SSF51621">
    <property type="entry name" value="Phosphoenolpyruvate/pyruvate domain"/>
    <property type="match status" value="1"/>
</dbReference>
<dbReference type="PROSITE" id="PS00781">
    <property type="entry name" value="PEPCASE_1"/>
    <property type="match status" value="1"/>
</dbReference>
<dbReference type="AlphaFoldDB" id="A0A5B8M3P6"/>
<dbReference type="GO" id="GO:0008964">
    <property type="term" value="F:phosphoenolpyruvate carboxylase activity"/>
    <property type="evidence" value="ECO:0007669"/>
    <property type="project" value="UniProtKB-UniRule"/>
</dbReference>
<evidence type="ECO:0000256" key="11">
    <source>
        <dbReference type="SAM" id="MobiDB-lite"/>
    </source>
</evidence>
<dbReference type="GO" id="GO:0015977">
    <property type="term" value="P:carbon fixation"/>
    <property type="evidence" value="ECO:0007669"/>
    <property type="project" value="UniProtKB-UniRule"/>
</dbReference>
<dbReference type="Pfam" id="PF00311">
    <property type="entry name" value="PEPcase"/>
    <property type="match status" value="1"/>
</dbReference>
<evidence type="ECO:0000256" key="8">
    <source>
        <dbReference type="ARBA" id="ARBA00048995"/>
    </source>
</evidence>
<dbReference type="InterPro" id="IPR018129">
    <property type="entry name" value="PEP_COase_Lys_AS"/>
</dbReference>
<feature type="region of interest" description="Disordered" evidence="11">
    <location>
        <begin position="1"/>
        <end position="23"/>
    </location>
</feature>
<dbReference type="EC" id="4.1.1.31" evidence="3 9"/>
<comment type="subunit">
    <text evidence="9">Homotetramer.</text>
</comment>
<dbReference type="GO" id="GO:0005829">
    <property type="term" value="C:cytosol"/>
    <property type="evidence" value="ECO:0007669"/>
    <property type="project" value="TreeGrafter"/>
</dbReference>
<dbReference type="GO" id="GO:0006107">
    <property type="term" value="P:oxaloacetate metabolic process"/>
    <property type="evidence" value="ECO:0007669"/>
    <property type="project" value="UniProtKB-UniRule"/>
</dbReference>
<keyword evidence="13" id="KW-1185">Reference proteome</keyword>
<evidence type="ECO:0000256" key="10">
    <source>
        <dbReference type="PROSITE-ProRule" id="PRU10111"/>
    </source>
</evidence>
<keyword evidence="5 9" id="KW-0460">Magnesium</keyword>
<name>A0A5B8M3P6_9MICO</name>
<comment type="similarity">
    <text evidence="2 9">Belongs to the PEPCase type 1 family.</text>
</comment>
<evidence type="ECO:0000313" key="13">
    <source>
        <dbReference type="Proteomes" id="UP000320216"/>
    </source>
</evidence>
<feature type="active site" evidence="9">
    <location>
        <position position="564"/>
    </location>
</feature>
<dbReference type="GO" id="GO:0006099">
    <property type="term" value="P:tricarboxylic acid cycle"/>
    <property type="evidence" value="ECO:0007669"/>
    <property type="project" value="InterPro"/>
</dbReference>
<evidence type="ECO:0000256" key="4">
    <source>
        <dbReference type="ARBA" id="ARBA00022419"/>
    </source>
</evidence>
<feature type="active site" evidence="9 10">
    <location>
        <position position="165"/>
    </location>
</feature>
<dbReference type="Gene3D" id="1.20.1440.90">
    <property type="entry name" value="Phosphoenolpyruvate/pyruvate domain"/>
    <property type="match status" value="1"/>
</dbReference>
<protein>
    <recommendedName>
        <fullName evidence="4 9">Phosphoenolpyruvate carboxylase</fullName>
        <shortName evidence="9">PEPC</shortName>
        <shortName evidence="9">PEPCase</shortName>
        <ecNumber evidence="3 9">4.1.1.31</ecNumber>
    </recommendedName>
</protein>
<keyword evidence="12" id="KW-0670">Pyruvate</keyword>
<comment type="cofactor">
    <cofactor evidence="9">
        <name>Mg(2+)</name>
        <dbReference type="ChEBI" id="CHEBI:18420"/>
    </cofactor>
</comment>
<evidence type="ECO:0000313" key="12">
    <source>
        <dbReference type="EMBL" id="QDZ14564.1"/>
    </source>
</evidence>
<proteinExistence type="inferred from homology"/>
<accession>A0A5B8M3P6</accession>
<dbReference type="OrthoDB" id="9768133at2"/>
<evidence type="ECO:0000256" key="5">
    <source>
        <dbReference type="ARBA" id="ARBA00022842"/>
    </source>
</evidence>
<evidence type="ECO:0000256" key="9">
    <source>
        <dbReference type="HAMAP-Rule" id="MF_00595"/>
    </source>
</evidence>
<evidence type="ECO:0000256" key="2">
    <source>
        <dbReference type="ARBA" id="ARBA00008346"/>
    </source>
</evidence>
<keyword evidence="7 9" id="KW-0120">Carbon dioxide fixation</keyword>
<dbReference type="GO" id="GO:0000287">
    <property type="term" value="F:magnesium ion binding"/>
    <property type="evidence" value="ECO:0007669"/>
    <property type="project" value="UniProtKB-UniRule"/>
</dbReference>
<dbReference type="KEGG" id="huw:FPZ11_07160"/>